<gene>
    <name evidence="1" type="ORF">COX73_00525</name>
</gene>
<protein>
    <submittedName>
        <fullName evidence="1">Uncharacterized protein</fullName>
    </submittedName>
</protein>
<name>A0A2M7VKX7_9BACT</name>
<organism evidence="1 2">
    <name type="scientific">bacterium (Candidatus Gribaldobacteria) CG_4_10_14_0_2_um_filter_36_18</name>
    <dbReference type="NCBI Taxonomy" id="2014264"/>
    <lineage>
        <taxon>Bacteria</taxon>
        <taxon>Candidatus Gribaldobacteria</taxon>
    </lineage>
</organism>
<dbReference type="EMBL" id="PFPS01000023">
    <property type="protein sequence ID" value="PJA02487.1"/>
    <property type="molecule type" value="Genomic_DNA"/>
</dbReference>
<evidence type="ECO:0000313" key="2">
    <source>
        <dbReference type="Proteomes" id="UP000231469"/>
    </source>
</evidence>
<sequence length="222" mass="25919">MSVQCPYCKKELLKFPTRKTRCSYCDNFIYVRTRPSDRQRILVTEKGIKELKKEWEKYRAAAEFKRNLEGSDLGFTEEKYLKVKESLTQRFNFIPSEGDILWGMSNRLLEEAMKIGDWHSMKMIYFEQALFLHQSGKDCFKLLQEAAKCELRGYQQSDVVKKVEILTVGNQSCLVCQKLLGKILTIEEAFRDMPIPVKDCSHKINPEASTGWCRCCYIPVVE</sequence>
<evidence type="ECO:0000313" key="1">
    <source>
        <dbReference type="EMBL" id="PJA02487.1"/>
    </source>
</evidence>
<reference evidence="2" key="1">
    <citation type="submission" date="2017-09" db="EMBL/GenBank/DDBJ databases">
        <title>Depth-based differentiation of microbial function through sediment-hosted aquifers and enrichment of novel symbionts in the deep terrestrial subsurface.</title>
        <authorList>
            <person name="Probst A.J."/>
            <person name="Ladd B."/>
            <person name="Jarett J.K."/>
            <person name="Geller-Mcgrath D.E."/>
            <person name="Sieber C.M.K."/>
            <person name="Emerson J.B."/>
            <person name="Anantharaman K."/>
            <person name="Thomas B.C."/>
            <person name="Malmstrom R."/>
            <person name="Stieglmeier M."/>
            <person name="Klingl A."/>
            <person name="Woyke T."/>
            <person name="Ryan C.M."/>
            <person name="Banfield J.F."/>
        </authorList>
    </citation>
    <scope>NUCLEOTIDE SEQUENCE [LARGE SCALE GENOMIC DNA]</scope>
</reference>
<proteinExistence type="predicted"/>
<dbReference type="AlphaFoldDB" id="A0A2M7VKX7"/>
<accession>A0A2M7VKX7</accession>
<dbReference type="Proteomes" id="UP000231469">
    <property type="component" value="Unassembled WGS sequence"/>
</dbReference>
<comment type="caution">
    <text evidence="1">The sequence shown here is derived from an EMBL/GenBank/DDBJ whole genome shotgun (WGS) entry which is preliminary data.</text>
</comment>